<evidence type="ECO:0000256" key="6">
    <source>
        <dbReference type="SAM" id="Phobius"/>
    </source>
</evidence>
<dbReference type="InterPro" id="IPR003856">
    <property type="entry name" value="LPS_length_determ_N"/>
</dbReference>
<keyword evidence="2" id="KW-1003">Cell membrane</keyword>
<dbReference type="InterPro" id="IPR032807">
    <property type="entry name" value="GNVR"/>
</dbReference>
<evidence type="ECO:0000256" key="4">
    <source>
        <dbReference type="ARBA" id="ARBA00022989"/>
    </source>
</evidence>
<dbReference type="InterPro" id="IPR050445">
    <property type="entry name" value="Bact_polysacc_biosynth/exp"/>
</dbReference>
<dbReference type="Proteomes" id="UP000000239">
    <property type="component" value="Chromosome"/>
</dbReference>
<dbReference type="PANTHER" id="PTHR32309:SF13">
    <property type="entry name" value="FERRIC ENTEROBACTIN TRANSPORT PROTEIN FEPE"/>
    <property type="match status" value="1"/>
</dbReference>
<dbReference type="EMBL" id="CP000285">
    <property type="protein sequence ID" value="ABE59033.1"/>
    <property type="molecule type" value="Genomic_DNA"/>
</dbReference>
<evidence type="ECO:0000256" key="5">
    <source>
        <dbReference type="ARBA" id="ARBA00023136"/>
    </source>
</evidence>
<evidence type="ECO:0000259" key="8">
    <source>
        <dbReference type="Pfam" id="PF13807"/>
    </source>
</evidence>
<dbReference type="Pfam" id="PF02706">
    <property type="entry name" value="Wzz"/>
    <property type="match status" value="1"/>
</dbReference>
<dbReference type="GO" id="GO:0004713">
    <property type="term" value="F:protein tyrosine kinase activity"/>
    <property type="evidence" value="ECO:0007669"/>
    <property type="project" value="TreeGrafter"/>
</dbReference>
<evidence type="ECO:0000259" key="7">
    <source>
        <dbReference type="Pfam" id="PF02706"/>
    </source>
</evidence>
<sequence length="365" mass="40391">MSMEYARHDDDEIDLSQLLNHLIDGWYWIVGCVVAALVLAGAYLAMTTPQYETSFRATPAASSNFAGMNLLSGFSVSPQDAYTTLGNRLSSFQNFQEYVRSHREAFVIPEGASLGSLFTNRLDITGLTSEVNGASELSLTYRYPEGESGHRILNGYVNATAEQVWSELKNRFARANQAKIAALNTRLQVGEDKLLAEREHRLFALDNAISTARALGIEAPTTPQEFGQLNPNKEVIYTSLSGDGLPLYFMGYKTLEAERETLKGKLHDGLSNGTLRNIREELEQRHQIADMLKNDSFYPLEEGVSEHPDERVVSVIERAYPQDAPVKPRSALVLALAVILGGMLGVFLVFMKAGLGAVLRQRRQA</sequence>
<evidence type="ECO:0000256" key="3">
    <source>
        <dbReference type="ARBA" id="ARBA00022692"/>
    </source>
</evidence>
<dbReference type="Pfam" id="PF13807">
    <property type="entry name" value="GNVR"/>
    <property type="match status" value="1"/>
</dbReference>
<dbReference type="AlphaFoldDB" id="Q1QWX5"/>
<feature type="transmembrane region" description="Helical" evidence="6">
    <location>
        <begin position="25"/>
        <end position="46"/>
    </location>
</feature>
<evidence type="ECO:0000256" key="1">
    <source>
        <dbReference type="ARBA" id="ARBA00004651"/>
    </source>
</evidence>
<evidence type="ECO:0000256" key="2">
    <source>
        <dbReference type="ARBA" id="ARBA00022475"/>
    </source>
</evidence>
<keyword evidence="5 6" id="KW-0472">Membrane</keyword>
<dbReference type="HOGENOM" id="CLU_625388_0_0_6"/>
<name>Q1QWX5_CHRI1</name>
<feature type="domain" description="Tyrosine-protein kinase G-rich" evidence="8">
    <location>
        <begin position="313"/>
        <end position="352"/>
    </location>
</feature>
<dbReference type="PANTHER" id="PTHR32309">
    <property type="entry name" value="TYROSINE-PROTEIN KINASE"/>
    <property type="match status" value="1"/>
</dbReference>
<evidence type="ECO:0000313" key="10">
    <source>
        <dbReference type="Proteomes" id="UP000000239"/>
    </source>
</evidence>
<dbReference type="eggNOG" id="COG3765">
    <property type="taxonomic scope" value="Bacteria"/>
</dbReference>
<dbReference type="OrthoDB" id="7028163at2"/>
<proteinExistence type="predicted"/>
<feature type="domain" description="Polysaccharide chain length determinant N-terminal" evidence="7">
    <location>
        <begin position="11"/>
        <end position="103"/>
    </location>
</feature>
<dbReference type="KEGG" id="csa:Csal_1681"/>
<organism evidence="9 10">
    <name type="scientific">Chromohalobacter israelensis (strain ATCC BAA-138 / DSM 3043 / CIP 106854 / NCIMB 13768 / 1H11)</name>
    <name type="common">Chromohalobacter salexigens</name>
    <dbReference type="NCBI Taxonomy" id="290398"/>
    <lineage>
        <taxon>Bacteria</taxon>
        <taxon>Pseudomonadati</taxon>
        <taxon>Pseudomonadota</taxon>
        <taxon>Gammaproteobacteria</taxon>
        <taxon>Oceanospirillales</taxon>
        <taxon>Halomonadaceae</taxon>
        <taxon>Chromohalobacter</taxon>
    </lineage>
</organism>
<dbReference type="STRING" id="290398.Csal_1681"/>
<gene>
    <name evidence="9" type="ordered locus">Csal_1681</name>
</gene>
<keyword evidence="10" id="KW-1185">Reference proteome</keyword>
<dbReference type="SUPFAM" id="SSF160355">
    <property type="entry name" value="Bacterial polysaccharide co-polymerase-like"/>
    <property type="match status" value="1"/>
</dbReference>
<evidence type="ECO:0000313" key="9">
    <source>
        <dbReference type="EMBL" id="ABE59033.1"/>
    </source>
</evidence>
<protein>
    <submittedName>
        <fullName evidence="9">Lipopolysaccharide biosynthesis</fullName>
    </submittedName>
</protein>
<dbReference type="Gene3D" id="3.30.1890.10">
    <property type="entry name" value="FepE-like"/>
    <property type="match status" value="1"/>
</dbReference>
<accession>Q1QWX5</accession>
<feature type="transmembrane region" description="Helical" evidence="6">
    <location>
        <begin position="331"/>
        <end position="351"/>
    </location>
</feature>
<comment type="subcellular location">
    <subcellularLocation>
        <location evidence="1">Cell membrane</location>
        <topology evidence="1">Multi-pass membrane protein</topology>
    </subcellularLocation>
</comment>
<keyword evidence="3 6" id="KW-0812">Transmembrane</keyword>
<reference evidence="9 10" key="1">
    <citation type="journal article" date="2011" name="Stand. Genomic Sci.">
        <title>Complete genome sequence of the halophilic and highly halotolerant Chromohalobacter salexigens type strain (1H11(T)).</title>
        <authorList>
            <person name="Copeland A."/>
            <person name="O'Connor K."/>
            <person name="Lucas S."/>
            <person name="Lapidus A."/>
            <person name="Berry K.W."/>
            <person name="Detter J.C."/>
            <person name="Del Rio T.G."/>
            <person name="Hammon N."/>
            <person name="Dalin E."/>
            <person name="Tice H."/>
            <person name="Pitluck S."/>
            <person name="Bruce D."/>
            <person name="Goodwin L."/>
            <person name="Han C."/>
            <person name="Tapia R."/>
            <person name="Saunders E."/>
            <person name="Schmutz J."/>
            <person name="Brettin T."/>
            <person name="Larimer F."/>
            <person name="Land M."/>
            <person name="Hauser L."/>
            <person name="Vargas C."/>
            <person name="Nieto J.J."/>
            <person name="Kyrpides N.C."/>
            <person name="Ivanova N."/>
            <person name="Goker M."/>
            <person name="Klenk H.P."/>
            <person name="Csonka L.N."/>
            <person name="Woyke T."/>
        </authorList>
    </citation>
    <scope>NUCLEOTIDE SEQUENCE [LARGE SCALE GENOMIC DNA]</scope>
    <source>
        <strain evidence="10">ATCC BAA-138 / DSM 3043 / CIP 106854 / NCIMB 13768 / 1H11</strain>
    </source>
</reference>
<dbReference type="GO" id="GO:0005886">
    <property type="term" value="C:plasma membrane"/>
    <property type="evidence" value="ECO:0007669"/>
    <property type="project" value="UniProtKB-SubCell"/>
</dbReference>
<keyword evidence="4 6" id="KW-1133">Transmembrane helix</keyword>